<dbReference type="Gene3D" id="3.20.20.210">
    <property type="match status" value="1"/>
</dbReference>
<dbReference type="AlphaFoldDB" id="A0A914A411"/>
<dbReference type="Proteomes" id="UP000887568">
    <property type="component" value="Unplaced"/>
</dbReference>
<organism evidence="5 6">
    <name type="scientific">Patiria miniata</name>
    <name type="common">Bat star</name>
    <name type="synonym">Asterina miniata</name>
    <dbReference type="NCBI Taxonomy" id="46514"/>
    <lineage>
        <taxon>Eukaryota</taxon>
        <taxon>Metazoa</taxon>
        <taxon>Echinodermata</taxon>
        <taxon>Eleutherozoa</taxon>
        <taxon>Asterozoa</taxon>
        <taxon>Asteroidea</taxon>
        <taxon>Valvatacea</taxon>
        <taxon>Valvatida</taxon>
        <taxon>Asterinidae</taxon>
        <taxon>Patiria</taxon>
    </lineage>
</organism>
<protein>
    <recommendedName>
        <fullName evidence="4">Cobalamin-independent methionine synthase MetE C-terminal/archaeal domain-containing protein</fullName>
    </recommendedName>
</protein>
<dbReference type="GO" id="GO:0003871">
    <property type="term" value="F:5-methyltetrahydropteroyltriglutamate-homocysteine S-methyltransferase activity"/>
    <property type="evidence" value="ECO:0007669"/>
    <property type="project" value="InterPro"/>
</dbReference>
<dbReference type="InterPro" id="IPR038071">
    <property type="entry name" value="UROD/MetE-like_sf"/>
</dbReference>
<dbReference type="OMA" id="DPDCGMR"/>
<evidence type="ECO:0000313" key="5">
    <source>
        <dbReference type="EnsemblMetazoa" id="XP_038058304.1"/>
    </source>
</evidence>
<comment type="cofactor">
    <cofactor evidence="1">
        <name>Zn(2+)</name>
        <dbReference type="ChEBI" id="CHEBI:29105"/>
    </cofactor>
</comment>
<evidence type="ECO:0000313" key="6">
    <source>
        <dbReference type="Proteomes" id="UP000887568"/>
    </source>
</evidence>
<name>A0A914A411_PATMI</name>
<keyword evidence="2" id="KW-0479">Metal-binding</keyword>
<dbReference type="CDD" id="cd03311">
    <property type="entry name" value="CIMS_C_terminal_like"/>
    <property type="match status" value="1"/>
</dbReference>
<dbReference type="InterPro" id="IPR002629">
    <property type="entry name" value="Met_Synth_C/arc"/>
</dbReference>
<dbReference type="OrthoDB" id="1053771at2759"/>
<dbReference type="RefSeq" id="XP_038058304.1">
    <property type="nucleotide sequence ID" value="XM_038202376.1"/>
</dbReference>
<sequence>MPLKTTVIGSYPKPDYLAVPSWFETNDHTDMLSRHGKFLSEKKATPEFSDQFERAVKEVLSEQAELGIDVVTDGELDRESYVWYLCRNMKGFSFENLEVCTYRDGACTSVLPQVVGQIGAGRACDAIIKQWTFAQANSSMPVKATIPGPLTIMDSTKNKFYSDEKQLSRDLVVVINKIFTGLVEAGCRHIQLDEPLFVREVERCLDFGIDHASRCIEGLGNEVTKTIHLCCGYPNYLDQTDYHKADPQGYFHIADKIDQAGFDEISIEDTHRRNDLSLLAHFKRSKVILGSVTIASSKVEPVTEIRDRLKSALNYIPSDRLGVAPDCGLGFLPREIMRQKLKNMAEAAKSLP</sequence>
<keyword evidence="6" id="KW-1185">Reference proteome</keyword>
<feature type="domain" description="Cobalamin-independent methionine synthase MetE C-terminal/archaeal" evidence="4">
    <location>
        <begin position="4"/>
        <end position="349"/>
    </location>
</feature>
<dbReference type="GeneID" id="119729693"/>
<dbReference type="GO" id="GO:0008270">
    <property type="term" value="F:zinc ion binding"/>
    <property type="evidence" value="ECO:0007669"/>
    <property type="project" value="InterPro"/>
</dbReference>
<dbReference type="SUPFAM" id="SSF51726">
    <property type="entry name" value="UROD/MetE-like"/>
    <property type="match status" value="1"/>
</dbReference>
<evidence type="ECO:0000256" key="2">
    <source>
        <dbReference type="ARBA" id="ARBA00022723"/>
    </source>
</evidence>
<reference evidence="5" key="1">
    <citation type="submission" date="2022-11" db="UniProtKB">
        <authorList>
            <consortium name="EnsemblMetazoa"/>
        </authorList>
    </citation>
    <scope>IDENTIFICATION</scope>
</reference>
<evidence type="ECO:0000256" key="1">
    <source>
        <dbReference type="ARBA" id="ARBA00001947"/>
    </source>
</evidence>
<evidence type="ECO:0000259" key="4">
    <source>
        <dbReference type="Pfam" id="PF01717"/>
    </source>
</evidence>
<dbReference type="EnsemblMetazoa" id="XM_038202376.1">
    <property type="protein sequence ID" value="XP_038058304.1"/>
    <property type="gene ID" value="LOC119729693"/>
</dbReference>
<dbReference type="Pfam" id="PF01717">
    <property type="entry name" value="Meth_synt_2"/>
    <property type="match status" value="1"/>
</dbReference>
<evidence type="ECO:0000256" key="3">
    <source>
        <dbReference type="ARBA" id="ARBA00022833"/>
    </source>
</evidence>
<accession>A0A914A411</accession>
<dbReference type="GO" id="GO:0009086">
    <property type="term" value="P:methionine biosynthetic process"/>
    <property type="evidence" value="ECO:0007669"/>
    <property type="project" value="InterPro"/>
</dbReference>
<proteinExistence type="predicted"/>
<keyword evidence="3" id="KW-0862">Zinc</keyword>
<dbReference type="PANTHER" id="PTHR30519">
    <property type="entry name" value="5-METHYLTETRAHYDROPTEROYLTRIGLUTAMATE--HOMOCYSTEINE METHYLTRANSFERASE"/>
    <property type="match status" value="1"/>
</dbReference>